<dbReference type="Gene3D" id="1.20.5.170">
    <property type="match status" value="1"/>
</dbReference>
<sequence>MSFSFGAPATSGSSSGFSFGSSTTTPAATGNSGFTFGSSTPATTTSTSTPAFSFGSNNTTSTTAPTTGLSFGSSTTNSTPATTNSFSFGNPTGAPTSTPTNNTTSNTGFSFGSSAPTTTSTSTPAPTTTPSGFSFGSAPTSTASTTTAAPAFSFGAPSTTTPAKTDSPKISFGGDSTTSTNPTTSGFSFGGASTTSATTPAPTTSTSNAGFSFGTPASTSTTTTNTSTTTPAASTGFSFGSTTPSTKDDKNTSTAAPATGGFSFGATSSTDATPKPSGTLQTPTNPVSIMKKPDDKKDASPVASGVKISDAQSKLRTETVETIIRNWNNELSEDVTEFRKYADQVSRWDRDLIENEEKIARLMKSIEFIEANQDDVDTQIGAIEEKQKKLNEALQTMEGEVQQAFNISKLQLPDEERKNTYNLAENINKQLDGMSRSLKEMIETLNSSYDNTLHKNTDTNNIVKILNNHLNSLQWIDHKTGSLHQQILKAEDEVRRLRL</sequence>
<protein>
    <submittedName>
        <fullName evidence="12">Nuclear pore complex protein NUP62</fullName>
    </submittedName>
</protein>
<feature type="compositionally biased region" description="Low complexity" evidence="10">
    <location>
        <begin position="1"/>
        <end position="159"/>
    </location>
</feature>
<evidence type="ECO:0000256" key="10">
    <source>
        <dbReference type="SAM" id="MobiDB-lite"/>
    </source>
</evidence>
<dbReference type="GO" id="GO:0017056">
    <property type="term" value="F:structural constituent of nuclear pore"/>
    <property type="evidence" value="ECO:0007669"/>
    <property type="project" value="InterPro"/>
</dbReference>
<keyword evidence="8" id="KW-0539">Nucleus</keyword>
<evidence type="ECO:0000256" key="7">
    <source>
        <dbReference type="ARBA" id="ARBA00023132"/>
    </source>
</evidence>
<dbReference type="PANTHER" id="PTHR12084:SF0">
    <property type="entry name" value="NUCLEAR PORE GLYCOPROTEIN P62"/>
    <property type="match status" value="1"/>
</dbReference>
<dbReference type="GO" id="GO:0044613">
    <property type="term" value="C:nuclear pore central transport channel"/>
    <property type="evidence" value="ECO:0007669"/>
    <property type="project" value="TreeGrafter"/>
</dbReference>
<comment type="caution">
    <text evidence="12">The sequence shown here is derived from an EMBL/GenBank/DDBJ whole genome shotgun (WGS) entry which is preliminary data.</text>
</comment>
<dbReference type="InterPro" id="IPR026010">
    <property type="entry name" value="NSP1/NUP62"/>
</dbReference>
<dbReference type="GO" id="GO:0006405">
    <property type="term" value="P:RNA export from nucleus"/>
    <property type="evidence" value="ECO:0007669"/>
    <property type="project" value="TreeGrafter"/>
</dbReference>
<evidence type="ECO:0000259" key="11">
    <source>
        <dbReference type="Pfam" id="PF05064"/>
    </source>
</evidence>
<dbReference type="GO" id="GO:0005543">
    <property type="term" value="F:phospholipid binding"/>
    <property type="evidence" value="ECO:0007669"/>
    <property type="project" value="TreeGrafter"/>
</dbReference>
<dbReference type="Pfam" id="PF05064">
    <property type="entry name" value="Nsp1_C"/>
    <property type="match status" value="1"/>
</dbReference>
<feature type="domain" description="Nucleoporin NSP1-like C-terminal" evidence="11">
    <location>
        <begin position="312"/>
        <end position="412"/>
    </location>
</feature>
<accession>A0AAW2ZPH2</accession>
<proteinExistence type="inferred from homology"/>
<evidence type="ECO:0000256" key="9">
    <source>
        <dbReference type="SAM" id="Coils"/>
    </source>
</evidence>
<dbReference type="GO" id="GO:0051028">
    <property type="term" value="P:mRNA transport"/>
    <property type="evidence" value="ECO:0007669"/>
    <property type="project" value="UniProtKB-KW"/>
</dbReference>
<feature type="coiled-coil region" evidence="9">
    <location>
        <begin position="352"/>
        <end position="444"/>
    </location>
</feature>
<evidence type="ECO:0000313" key="13">
    <source>
        <dbReference type="Proteomes" id="UP001431209"/>
    </source>
</evidence>
<organism evidence="12 13">
    <name type="scientific">Acrasis kona</name>
    <dbReference type="NCBI Taxonomy" id="1008807"/>
    <lineage>
        <taxon>Eukaryota</taxon>
        <taxon>Discoba</taxon>
        <taxon>Heterolobosea</taxon>
        <taxon>Tetramitia</taxon>
        <taxon>Eutetramitia</taxon>
        <taxon>Acrasidae</taxon>
        <taxon>Acrasis</taxon>
    </lineage>
</organism>
<keyword evidence="4" id="KW-0509">mRNA transport</keyword>
<feature type="compositionally biased region" description="Low complexity" evidence="10">
    <location>
        <begin position="182"/>
        <end position="245"/>
    </location>
</feature>
<keyword evidence="6" id="KW-0811">Translocation</keyword>
<name>A0AAW2ZPH2_9EUKA</name>
<evidence type="ECO:0000256" key="2">
    <source>
        <dbReference type="ARBA" id="ARBA00005911"/>
    </source>
</evidence>
<dbReference type="InterPro" id="IPR007758">
    <property type="entry name" value="Nucleoporin_NSP1_C"/>
</dbReference>
<evidence type="ECO:0000256" key="4">
    <source>
        <dbReference type="ARBA" id="ARBA00022816"/>
    </source>
</evidence>
<dbReference type="GO" id="GO:0006606">
    <property type="term" value="P:protein import into nucleus"/>
    <property type="evidence" value="ECO:0007669"/>
    <property type="project" value="TreeGrafter"/>
</dbReference>
<evidence type="ECO:0000256" key="8">
    <source>
        <dbReference type="ARBA" id="ARBA00023242"/>
    </source>
</evidence>
<keyword evidence="5" id="KW-0653">Protein transport</keyword>
<evidence type="ECO:0000313" key="12">
    <source>
        <dbReference type="EMBL" id="KAL0491319.1"/>
    </source>
</evidence>
<evidence type="ECO:0000256" key="5">
    <source>
        <dbReference type="ARBA" id="ARBA00022927"/>
    </source>
</evidence>
<comment type="subcellular location">
    <subcellularLocation>
        <location evidence="1">Nucleus</location>
        <location evidence="1">Nuclear pore complex</location>
    </subcellularLocation>
</comment>
<feature type="compositionally biased region" description="Polar residues" evidence="10">
    <location>
        <begin position="265"/>
        <end position="287"/>
    </location>
</feature>
<dbReference type="PANTHER" id="PTHR12084">
    <property type="entry name" value="NUCLEAR PORE GLYCOPROTEIN P62-RELATED"/>
    <property type="match status" value="1"/>
</dbReference>
<keyword evidence="9" id="KW-0175">Coiled coil</keyword>
<comment type="similarity">
    <text evidence="2">Belongs to the nucleoporin NSP1/NUP62 family.</text>
</comment>
<dbReference type="Proteomes" id="UP001431209">
    <property type="component" value="Unassembled WGS sequence"/>
</dbReference>
<keyword evidence="7" id="KW-0906">Nuclear pore complex</keyword>
<evidence type="ECO:0000256" key="1">
    <source>
        <dbReference type="ARBA" id="ARBA00004567"/>
    </source>
</evidence>
<evidence type="ECO:0000256" key="3">
    <source>
        <dbReference type="ARBA" id="ARBA00022448"/>
    </source>
</evidence>
<keyword evidence="3" id="KW-0813">Transport</keyword>
<reference evidence="12 13" key="1">
    <citation type="submission" date="2024-03" db="EMBL/GenBank/DDBJ databases">
        <title>The Acrasis kona genome and developmental transcriptomes reveal deep origins of eukaryotic multicellular pathways.</title>
        <authorList>
            <person name="Sheikh S."/>
            <person name="Fu C.-J."/>
            <person name="Brown M.W."/>
            <person name="Baldauf S.L."/>
        </authorList>
    </citation>
    <scope>NUCLEOTIDE SEQUENCE [LARGE SCALE GENOMIC DNA]</scope>
    <source>
        <strain evidence="12 13">ATCC MYA-3509</strain>
    </source>
</reference>
<gene>
    <name evidence="12" type="ORF">AKO1_009913</name>
</gene>
<keyword evidence="13" id="KW-1185">Reference proteome</keyword>
<feature type="region of interest" description="Disordered" evidence="10">
    <location>
        <begin position="1"/>
        <end position="308"/>
    </location>
</feature>
<evidence type="ECO:0000256" key="6">
    <source>
        <dbReference type="ARBA" id="ARBA00023010"/>
    </source>
</evidence>
<dbReference type="EMBL" id="JAOPGA020001789">
    <property type="protein sequence ID" value="KAL0491319.1"/>
    <property type="molecule type" value="Genomic_DNA"/>
</dbReference>
<dbReference type="AlphaFoldDB" id="A0AAW2ZPH2"/>